<evidence type="ECO:0000313" key="2">
    <source>
        <dbReference type="EMBL" id="CAK9094686.1"/>
    </source>
</evidence>
<gene>
    <name evidence="2" type="ORF">CCMP2556_LOCUS45154</name>
    <name evidence="3" type="ORF">CCMP2556_LOCUS45260</name>
</gene>
<accession>A0ABP0R575</accession>
<dbReference type="EMBL" id="CAXAMN010025406">
    <property type="protein sequence ID" value="CAK9094958.1"/>
    <property type="molecule type" value="Genomic_DNA"/>
</dbReference>
<evidence type="ECO:0000313" key="4">
    <source>
        <dbReference type="Proteomes" id="UP001642484"/>
    </source>
</evidence>
<protein>
    <submittedName>
        <fullName evidence="3">Uncharacterized protein</fullName>
    </submittedName>
</protein>
<dbReference type="EMBL" id="CAXAMN010025362">
    <property type="protein sequence ID" value="CAK9094686.1"/>
    <property type="molecule type" value="Genomic_DNA"/>
</dbReference>
<organism evidence="3 4">
    <name type="scientific">Durusdinium trenchii</name>
    <dbReference type="NCBI Taxonomy" id="1381693"/>
    <lineage>
        <taxon>Eukaryota</taxon>
        <taxon>Sar</taxon>
        <taxon>Alveolata</taxon>
        <taxon>Dinophyceae</taxon>
        <taxon>Suessiales</taxon>
        <taxon>Symbiodiniaceae</taxon>
        <taxon>Durusdinium</taxon>
    </lineage>
</organism>
<reference evidence="3 4" key="1">
    <citation type="submission" date="2024-02" db="EMBL/GenBank/DDBJ databases">
        <authorList>
            <person name="Chen Y."/>
            <person name="Shah S."/>
            <person name="Dougan E. K."/>
            <person name="Thang M."/>
            <person name="Chan C."/>
        </authorList>
    </citation>
    <scope>NUCLEOTIDE SEQUENCE [LARGE SCALE GENOMIC DNA]</scope>
</reference>
<keyword evidence="4" id="KW-1185">Reference proteome</keyword>
<feature type="compositionally biased region" description="Basic and acidic residues" evidence="1">
    <location>
        <begin position="37"/>
        <end position="64"/>
    </location>
</feature>
<proteinExistence type="predicted"/>
<evidence type="ECO:0000256" key="1">
    <source>
        <dbReference type="SAM" id="MobiDB-lite"/>
    </source>
</evidence>
<feature type="region of interest" description="Disordered" evidence="1">
    <location>
        <begin position="1"/>
        <end position="66"/>
    </location>
</feature>
<name>A0ABP0R575_9DINO</name>
<evidence type="ECO:0000313" key="3">
    <source>
        <dbReference type="EMBL" id="CAK9094958.1"/>
    </source>
</evidence>
<dbReference type="Proteomes" id="UP001642484">
    <property type="component" value="Unassembled WGS sequence"/>
</dbReference>
<sequence length="365" mass="39880">MAHGAHAIAPGRSEHDKAVMAVELAHSASETLTRPSRRGERENDKDEEKGDGDGDGERNEDRYRPRGPAGQVADLLYLVLSMMHLWLVYEQSTTTRTDGSLFLLLSGLQVSLAFEVCVYAAGGFAMQSKLLETAGRIRLFLGATAWVWLLPWAAELHCRCGPSSPTAILATQQGYSLAWFVTGFFALREVCVFVRGEPPSALDRSQPHQFGDCLPSNAVLGGQFRLDKAELEETGRAVFVPSRPRVGLDLSSGLALVAHLAAALALNRGDRRPWSEPNHYSGDFTSTEAATEHRGLGVSVWLLGGLGALLCRRLAAFWTTCKGGTTFHEVPRLLCRAGEFWWLLCSLWQLQECETQANGALPQCA</sequence>
<comment type="caution">
    <text evidence="3">The sequence shown here is derived from an EMBL/GenBank/DDBJ whole genome shotgun (WGS) entry which is preliminary data.</text>
</comment>